<evidence type="ECO:0000313" key="2">
    <source>
        <dbReference type="Proteomes" id="UP000838756"/>
    </source>
</evidence>
<dbReference type="GO" id="GO:0006281">
    <property type="term" value="P:DNA repair"/>
    <property type="evidence" value="ECO:0007669"/>
    <property type="project" value="InterPro"/>
</dbReference>
<dbReference type="Gene3D" id="3.40.50.150">
    <property type="entry name" value="Vaccinia Virus protein VP39"/>
    <property type="match status" value="1"/>
</dbReference>
<dbReference type="AlphaFoldDB" id="A0A8S4RTQ0"/>
<dbReference type="InterPro" id="IPR029063">
    <property type="entry name" value="SAM-dependent_MTases_sf"/>
</dbReference>
<gene>
    <name evidence="1" type="primary">jg3236</name>
    <name evidence="1" type="ORF">PAEG_LOCUS17622</name>
</gene>
<sequence>MAFPQPNAQRELTNRKILEELQLKKQMLLKQGAVAPLTATTISLTQPSPVNQLPMCSIPPLSATAGFPQLPEANIVNTSHRAALQHATATSCGYFLKTLEGHLGTLSGFSEPRLELEQYETPAHIAAVALYTIQTQFEALQNKIVLDAGCGTGMLSLGASLLGAGTVVAVDIDDNALEVLQENLEDTGVTNIDAVQCNFLNSNFCRCDHYFDTVLMNPPFGTKHNAGIDMKFLKMGLDLTSDSVFSLHKSSTRSHIQKKIKEWGVKGSVIAELRYNLPATYKFHRKQTRDIAVDLWRIHHPNL</sequence>
<keyword evidence="2" id="KW-1185">Reference proteome</keyword>
<dbReference type="SUPFAM" id="SSF53335">
    <property type="entry name" value="S-adenosyl-L-methionine-dependent methyltransferases"/>
    <property type="match status" value="1"/>
</dbReference>
<dbReference type="Pfam" id="PF15925">
    <property type="entry name" value="SOSSC"/>
    <property type="match status" value="1"/>
</dbReference>
<dbReference type="PRINTS" id="PR00507">
    <property type="entry name" value="N12N6MTFRASE"/>
</dbReference>
<dbReference type="PANTHER" id="PTHR23290:SF0">
    <property type="entry name" value="RRNA N6-ADENOSINE-METHYLTRANSFERASE METTL5"/>
    <property type="match status" value="1"/>
</dbReference>
<reference evidence="1" key="1">
    <citation type="submission" date="2022-03" db="EMBL/GenBank/DDBJ databases">
        <authorList>
            <person name="Lindestad O."/>
        </authorList>
    </citation>
    <scope>NUCLEOTIDE SEQUENCE</scope>
</reference>
<dbReference type="GO" id="GO:0003676">
    <property type="term" value="F:nucleic acid binding"/>
    <property type="evidence" value="ECO:0007669"/>
    <property type="project" value="InterPro"/>
</dbReference>
<evidence type="ECO:0000313" key="1">
    <source>
        <dbReference type="EMBL" id="CAH2241170.1"/>
    </source>
</evidence>
<dbReference type="CDD" id="cd02440">
    <property type="entry name" value="AdoMet_MTases"/>
    <property type="match status" value="1"/>
</dbReference>
<dbReference type="OrthoDB" id="419617at2759"/>
<dbReference type="PANTHER" id="PTHR23290">
    <property type="entry name" value="RRNA N6-ADENOSINE-METHYLTRANSFERASE METTL5"/>
    <property type="match status" value="1"/>
</dbReference>
<dbReference type="Pfam" id="PF06325">
    <property type="entry name" value="PrmA"/>
    <property type="match status" value="1"/>
</dbReference>
<protein>
    <submittedName>
        <fullName evidence="1">Jg3236 protein</fullName>
    </submittedName>
</protein>
<dbReference type="GO" id="GO:0070876">
    <property type="term" value="C:SOSS complex"/>
    <property type="evidence" value="ECO:0007669"/>
    <property type="project" value="InterPro"/>
</dbReference>
<dbReference type="InterPro" id="IPR031821">
    <property type="entry name" value="SOSSC"/>
</dbReference>
<dbReference type="GO" id="GO:0008988">
    <property type="term" value="F:rRNA (adenine-N6-)-methyltransferase activity"/>
    <property type="evidence" value="ECO:0007669"/>
    <property type="project" value="TreeGrafter"/>
</dbReference>
<dbReference type="EMBL" id="CAKXAJ010025574">
    <property type="protein sequence ID" value="CAH2241170.1"/>
    <property type="molecule type" value="Genomic_DNA"/>
</dbReference>
<accession>A0A8S4RTQ0</accession>
<dbReference type="InterPro" id="IPR051720">
    <property type="entry name" value="rRNA_MeTrfase/Polyamine_Synth"/>
</dbReference>
<name>A0A8S4RTQ0_9NEOP</name>
<organism evidence="1 2">
    <name type="scientific">Pararge aegeria aegeria</name>
    <dbReference type="NCBI Taxonomy" id="348720"/>
    <lineage>
        <taxon>Eukaryota</taxon>
        <taxon>Metazoa</taxon>
        <taxon>Ecdysozoa</taxon>
        <taxon>Arthropoda</taxon>
        <taxon>Hexapoda</taxon>
        <taxon>Insecta</taxon>
        <taxon>Pterygota</taxon>
        <taxon>Neoptera</taxon>
        <taxon>Endopterygota</taxon>
        <taxon>Lepidoptera</taxon>
        <taxon>Glossata</taxon>
        <taxon>Ditrysia</taxon>
        <taxon>Papilionoidea</taxon>
        <taxon>Nymphalidae</taxon>
        <taxon>Satyrinae</taxon>
        <taxon>Satyrini</taxon>
        <taxon>Parargina</taxon>
        <taxon>Pararge</taxon>
    </lineage>
</organism>
<proteinExistence type="predicted"/>
<dbReference type="Proteomes" id="UP000838756">
    <property type="component" value="Unassembled WGS sequence"/>
</dbReference>
<dbReference type="PROSITE" id="PS00092">
    <property type="entry name" value="N6_MTASE"/>
    <property type="match status" value="1"/>
</dbReference>
<dbReference type="InterPro" id="IPR002052">
    <property type="entry name" value="DNA_methylase_N6_adenine_CS"/>
</dbReference>
<comment type="caution">
    <text evidence="1">The sequence shown here is derived from an EMBL/GenBank/DDBJ whole genome shotgun (WGS) entry which is preliminary data.</text>
</comment>